<dbReference type="GO" id="GO:0005524">
    <property type="term" value="F:ATP binding"/>
    <property type="evidence" value="ECO:0007669"/>
    <property type="project" value="UniProtKB-KW"/>
</dbReference>
<evidence type="ECO:0000256" key="1">
    <source>
        <dbReference type="ARBA" id="ARBA00022598"/>
    </source>
</evidence>
<sequence length="268" mass="29508">MSHELISIALDRPAAPWLHWLEQCPSTNTWAIARFSTLQHGDVVFTRQQTAGRGQQGRTWQSPPGVLTASVVLSIPTEHLPGLSLAAGLAVIYAIEDLTDLQETLRLKWPNDVMLQERKLAGILCESVANHRNSQVAVGIGLNRCADFAPSCLEDSLIQKVISLHQVSAIVPDEIALLERLRHYLLETAGLWRSSAPNSCLMALLPALRQRDFLCSKLITIELLGEQITGKAMGMSDRGELLLRLADGSLRAFTSGHVLWQNLEPSQL</sequence>
<keyword evidence="2" id="KW-0547">Nucleotide-binding</keyword>
<dbReference type="PROSITE" id="PS51733">
    <property type="entry name" value="BPL_LPL_CATALYTIC"/>
    <property type="match status" value="1"/>
</dbReference>
<protein>
    <recommendedName>
        <fullName evidence="5">biotin--[biotin carboxyl-carrier protein] ligase</fullName>
        <ecNumber evidence="5">6.3.4.15</ecNumber>
    </recommendedName>
</protein>
<dbReference type="NCBIfam" id="TIGR00121">
    <property type="entry name" value="birA_ligase"/>
    <property type="match status" value="1"/>
</dbReference>
<evidence type="ECO:0000256" key="2">
    <source>
        <dbReference type="ARBA" id="ARBA00022741"/>
    </source>
</evidence>
<dbReference type="EC" id="6.3.4.15" evidence="5"/>
<dbReference type="Proteomes" id="UP000757435">
    <property type="component" value="Unassembled WGS sequence"/>
</dbReference>
<dbReference type="InterPro" id="IPR008988">
    <property type="entry name" value="Transcriptional_repressor_C"/>
</dbReference>
<dbReference type="SUPFAM" id="SSF55681">
    <property type="entry name" value="Class II aaRS and biotin synthetases"/>
    <property type="match status" value="1"/>
</dbReference>
<dbReference type="EMBL" id="JAHHHD010000040">
    <property type="protein sequence ID" value="MBW4661599.1"/>
    <property type="molecule type" value="Genomic_DNA"/>
</dbReference>
<dbReference type="Gene3D" id="2.30.30.100">
    <property type="match status" value="1"/>
</dbReference>
<dbReference type="CDD" id="cd16442">
    <property type="entry name" value="BPL"/>
    <property type="match status" value="1"/>
</dbReference>
<keyword evidence="1 7" id="KW-0436">Ligase</keyword>
<evidence type="ECO:0000313" key="8">
    <source>
        <dbReference type="Proteomes" id="UP000757435"/>
    </source>
</evidence>
<evidence type="ECO:0000313" key="7">
    <source>
        <dbReference type="EMBL" id="MBW4661599.1"/>
    </source>
</evidence>
<organism evidence="7 8">
    <name type="scientific">Drouetiella hepatica Uher 2000/2452</name>
    <dbReference type="NCBI Taxonomy" id="904376"/>
    <lineage>
        <taxon>Bacteria</taxon>
        <taxon>Bacillati</taxon>
        <taxon>Cyanobacteriota</taxon>
        <taxon>Cyanophyceae</taxon>
        <taxon>Oculatellales</taxon>
        <taxon>Oculatellaceae</taxon>
        <taxon>Drouetiella</taxon>
    </lineage>
</organism>
<evidence type="ECO:0000256" key="4">
    <source>
        <dbReference type="ARBA" id="ARBA00023267"/>
    </source>
</evidence>
<keyword evidence="3" id="KW-0067">ATP-binding</keyword>
<name>A0A951QGI4_9CYAN</name>
<evidence type="ECO:0000256" key="3">
    <source>
        <dbReference type="ARBA" id="ARBA00022840"/>
    </source>
</evidence>
<dbReference type="GO" id="GO:0004077">
    <property type="term" value="F:biotin--[biotin carboxyl-carrier protein] ligase activity"/>
    <property type="evidence" value="ECO:0007669"/>
    <property type="project" value="UniProtKB-EC"/>
</dbReference>
<feature type="domain" description="BPL/LPL catalytic" evidence="6">
    <location>
        <begin position="13"/>
        <end position="193"/>
    </location>
</feature>
<dbReference type="InterPro" id="IPR004408">
    <property type="entry name" value="Biotin_CoA_COase_ligase"/>
</dbReference>
<accession>A0A951QGI4</accession>
<dbReference type="SUPFAM" id="SSF50037">
    <property type="entry name" value="C-terminal domain of transcriptional repressors"/>
    <property type="match status" value="1"/>
</dbReference>
<dbReference type="InterPro" id="IPR003142">
    <property type="entry name" value="BPL_C"/>
</dbReference>
<evidence type="ECO:0000259" key="6">
    <source>
        <dbReference type="PROSITE" id="PS51733"/>
    </source>
</evidence>
<evidence type="ECO:0000256" key="5">
    <source>
        <dbReference type="ARBA" id="ARBA00024227"/>
    </source>
</evidence>
<dbReference type="Pfam" id="PF03099">
    <property type="entry name" value="BPL_LplA_LipB"/>
    <property type="match status" value="1"/>
</dbReference>
<comment type="caution">
    <text evidence="7">The sequence shown here is derived from an EMBL/GenBank/DDBJ whole genome shotgun (WGS) entry which is preliminary data.</text>
</comment>
<gene>
    <name evidence="7" type="ORF">KME15_23260</name>
</gene>
<dbReference type="PANTHER" id="PTHR12835:SF5">
    <property type="entry name" value="BIOTIN--PROTEIN LIGASE"/>
    <property type="match status" value="1"/>
</dbReference>
<proteinExistence type="predicted"/>
<reference evidence="7" key="1">
    <citation type="submission" date="2021-05" db="EMBL/GenBank/DDBJ databases">
        <authorList>
            <person name="Pietrasiak N."/>
            <person name="Ward R."/>
            <person name="Stajich J.E."/>
            <person name="Kurbessoian T."/>
        </authorList>
    </citation>
    <scope>NUCLEOTIDE SEQUENCE</scope>
    <source>
        <strain evidence="7">UHER 2000/2452</strain>
    </source>
</reference>
<dbReference type="Pfam" id="PF02237">
    <property type="entry name" value="BPL_C"/>
    <property type="match status" value="1"/>
</dbReference>
<dbReference type="AlphaFoldDB" id="A0A951QGI4"/>
<dbReference type="Gene3D" id="3.30.930.10">
    <property type="entry name" value="Bira Bifunctional Protein, Domain 2"/>
    <property type="match status" value="1"/>
</dbReference>
<dbReference type="PANTHER" id="PTHR12835">
    <property type="entry name" value="BIOTIN PROTEIN LIGASE"/>
    <property type="match status" value="1"/>
</dbReference>
<reference evidence="7" key="2">
    <citation type="journal article" date="2022" name="Microbiol. Resour. Announc.">
        <title>Metagenome Sequencing to Explore Phylogenomics of Terrestrial Cyanobacteria.</title>
        <authorList>
            <person name="Ward R.D."/>
            <person name="Stajich J.E."/>
            <person name="Johansen J.R."/>
            <person name="Huntemann M."/>
            <person name="Clum A."/>
            <person name="Foster B."/>
            <person name="Foster B."/>
            <person name="Roux S."/>
            <person name="Palaniappan K."/>
            <person name="Varghese N."/>
            <person name="Mukherjee S."/>
            <person name="Reddy T.B.K."/>
            <person name="Daum C."/>
            <person name="Copeland A."/>
            <person name="Chen I.A."/>
            <person name="Ivanova N.N."/>
            <person name="Kyrpides N.C."/>
            <person name="Shapiro N."/>
            <person name="Eloe-Fadrosh E.A."/>
            <person name="Pietrasiak N."/>
        </authorList>
    </citation>
    <scope>NUCLEOTIDE SEQUENCE</scope>
    <source>
        <strain evidence="7">UHER 2000/2452</strain>
    </source>
</reference>
<dbReference type="InterPro" id="IPR004143">
    <property type="entry name" value="BPL_LPL_catalytic"/>
</dbReference>
<dbReference type="GO" id="GO:0005737">
    <property type="term" value="C:cytoplasm"/>
    <property type="evidence" value="ECO:0007669"/>
    <property type="project" value="TreeGrafter"/>
</dbReference>
<dbReference type="InterPro" id="IPR045864">
    <property type="entry name" value="aa-tRNA-synth_II/BPL/LPL"/>
</dbReference>
<keyword evidence="4" id="KW-0092">Biotin</keyword>